<evidence type="ECO:0000256" key="4">
    <source>
        <dbReference type="ARBA" id="ARBA00022679"/>
    </source>
</evidence>
<dbReference type="CDD" id="cd00082">
    <property type="entry name" value="HisKA"/>
    <property type="match status" value="1"/>
</dbReference>
<evidence type="ECO:0000313" key="8">
    <source>
        <dbReference type="EMBL" id="CAB4608653.1"/>
    </source>
</evidence>
<dbReference type="GO" id="GO:0000155">
    <property type="term" value="F:phosphorelay sensor kinase activity"/>
    <property type="evidence" value="ECO:0007669"/>
    <property type="project" value="InterPro"/>
</dbReference>
<accession>A0A6J6N567</accession>
<evidence type="ECO:0000259" key="7">
    <source>
        <dbReference type="PROSITE" id="PS50109"/>
    </source>
</evidence>
<dbReference type="InterPro" id="IPR003594">
    <property type="entry name" value="HATPase_dom"/>
</dbReference>
<gene>
    <name evidence="8" type="ORF">UFOPK1811_01277</name>
    <name evidence="9" type="ORF">UFOPK2360_00575</name>
    <name evidence="10" type="ORF">UFOPK2659_00974</name>
    <name evidence="11" type="ORF">UFOPK2922_01348</name>
    <name evidence="12" type="ORF">UFOPK3306_01051</name>
    <name evidence="13" type="ORF">UFOPK4209_00438</name>
</gene>
<proteinExistence type="predicted"/>
<evidence type="ECO:0000256" key="2">
    <source>
        <dbReference type="ARBA" id="ARBA00012438"/>
    </source>
</evidence>
<dbReference type="GO" id="GO:0016036">
    <property type="term" value="P:cellular response to phosphate starvation"/>
    <property type="evidence" value="ECO:0007669"/>
    <property type="project" value="TreeGrafter"/>
</dbReference>
<evidence type="ECO:0000256" key="5">
    <source>
        <dbReference type="ARBA" id="ARBA00022777"/>
    </source>
</evidence>
<dbReference type="Gene3D" id="3.30.565.10">
    <property type="entry name" value="Histidine kinase-like ATPase, C-terminal domain"/>
    <property type="match status" value="1"/>
</dbReference>
<dbReference type="EMBL" id="CAFBPY010000047">
    <property type="protein sequence ID" value="CAB5036414.1"/>
    <property type="molecule type" value="Genomic_DNA"/>
</dbReference>
<dbReference type="InterPro" id="IPR004358">
    <property type="entry name" value="Sig_transdc_His_kin-like_C"/>
</dbReference>
<dbReference type="InterPro" id="IPR036890">
    <property type="entry name" value="HATPase_C_sf"/>
</dbReference>
<dbReference type="PROSITE" id="PS50109">
    <property type="entry name" value="HIS_KIN"/>
    <property type="match status" value="1"/>
</dbReference>
<dbReference type="PRINTS" id="PR00344">
    <property type="entry name" value="BCTRLSENSOR"/>
</dbReference>
<evidence type="ECO:0000313" key="11">
    <source>
        <dbReference type="EMBL" id="CAB4786180.1"/>
    </source>
</evidence>
<dbReference type="InterPro" id="IPR003661">
    <property type="entry name" value="HisK_dim/P_dom"/>
</dbReference>
<sequence>MRSQTLYDIDMPLARRKILKPEGSQNELSGGVIEVLETLDSASVVLAPGDAVLYSSAAALQIGLIKDGRLFSEELLALIRVVRRTDQSQEGDVEIPRGPVGEGVKNLQVKVTPLGNDGMILVLADDVSEADRIDAVRRDFVANISHELKTPIGALSILSEAVLQASDDPAMVKHFAVKMGETANRLTELVQQIISLSRLQDADPLTDAAASAVDISWAIKSAVDQSQTNADARGIFVSFDAEIEVNVFGDREQLVMALHNLIENAINYSPEKTKVTISARVIEKLVEIVIKDQGIGIAERDQERIFERFYRVDPARSRETGGTGLGLSIVKHVVANHGGDVSVWSQVGEGSTFTLRLPLAEDDLLMKEI</sequence>
<dbReference type="FunFam" id="3.30.565.10:FF:000006">
    <property type="entry name" value="Sensor histidine kinase WalK"/>
    <property type="match status" value="1"/>
</dbReference>
<keyword evidence="6" id="KW-0902">Two-component regulatory system</keyword>
<name>A0A6J6N567_9ZZZZ</name>
<dbReference type="AlphaFoldDB" id="A0A6J6N567"/>
<dbReference type="GO" id="GO:0005886">
    <property type="term" value="C:plasma membrane"/>
    <property type="evidence" value="ECO:0007669"/>
    <property type="project" value="TreeGrafter"/>
</dbReference>
<dbReference type="SMART" id="SM00387">
    <property type="entry name" value="HATPase_c"/>
    <property type="match status" value="1"/>
</dbReference>
<dbReference type="Pfam" id="PF00512">
    <property type="entry name" value="HisKA"/>
    <property type="match status" value="1"/>
</dbReference>
<dbReference type="GO" id="GO:0004721">
    <property type="term" value="F:phosphoprotein phosphatase activity"/>
    <property type="evidence" value="ECO:0007669"/>
    <property type="project" value="TreeGrafter"/>
</dbReference>
<dbReference type="Pfam" id="PF02518">
    <property type="entry name" value="HATPase_c"/>
    <property type="match status" value="1"/>
</dbReference>
<dbReference type="SUPFAM" id="SSF47384">
    <property type="entry name" value="Homodimeric domain of signal transducing histidine kinase"/>
    <property type="match status" value="1"/>
</dbReference>
<dbReference type="InterPro" id="IPR005467">
    <property type="entry name" value="His_kinase_dom"/>
</dbReference>
<organism evidence="9">
    <name type="scientific">freshwater metagenome</name>
    <dbReference type="NCBI Taxonomy" id="449393"/>
    <lineage>
        <taxon>unclassified sequences</taxon>
        <taxon>metagenomes</taxon>
        <taxon>ecological metagenomes</taxon>
    </lineage>
</organism>
<dbReference type="CDD" id="cd00075">
    <property type="entry name" value="HATPase"/>
    <property type="match status" value="1"/>
</dbReference>
<evidence type="ECO:0000256" key="3">
    <source>
        <dbReference type="ARBA" id="ARBA00022553"/>
    </source>
</evidence>
<dbReference type="InterPro" id="IPR036097">
    <property type="entry name" value="HisK_dim/P_sf"/>
</dbReference>
<dbReference type="Gene3D" id="1.10.287.130">
    <property type="match status" value="1"/>
</dbReference>
<evidence type="ECO:0000313" key="12">
    <source>
        <dbReference type="EMBL" id="CAB4873045.1"/>
    </source>
</evidence>
<dbReference type="EMBL" id="CAEZXH010000025">
    <property type="protein sequence ID" value="CAB4681302.1"/>
    <property type="molecule type" value="Genomic_DNA"/>
</dbReference>
<evidence type="ECO:0000313" key="13">
    <source>
        <dbReference type="EMBL" id="CAB5036414.1"/>
    </source>
</evidence>
<dbReference type="InterPro" id="IPR050351">
    <property type="entry name" value="BphY/WalK/GraS-like"/>
</dbReference>
<evidence type="ECO:0000256" key="1">
    <source>
        <dbReference type="ARBA" id="ARBA00000085"/>
    </source>
</evidence>
<evidence type="ECO:0000313" key="10">
    <source>
        <dbReference type="EMBL" id="CAB4726001.1"/>
    </source>
</evidence>
<dbReference type="SUPFAM" id="SSF55874">
    <property type="entry name" value="ATPase domain of HSP90 chaperone/DNA topoisomerase II/histidine kinase"/>
    <property type="match status" value="1"/>
</dbReference>
<dbReference type="EMBL" id="CAEZZS010000091">
    <property type="protein sequence ID" value="CAB4786180.1"/>
    <property type="molecule type" value="Genomic_DNA"/>
</dbReference>
<keyword evidence="3" id="KW-0597">Phosphoprotein</keyword>
<dbReference type="EMBL" id="CAEZUJ010000084">
    <property type="protein sequence ID" value="CAB4608653.1"/>
    <property type="molecule type" value="Genomic_DNA"/>
</dbReference>
<evidence type="ECO:0000256" key="6">
    <source>
        <dbReference type="ARBA" id="ARBA00023012"/>
    </source>
</evidence>
<evidence type="ECO:0000313" key="9">
    <source>
        <dbReference type="EMBL" id="CAB4681302.1"/>
    </source>
</evidence>
<feature type="domain" description="Histidine kinase" evidence="7">
    <location>
        <begin position="143"/>
        <end position="361"/>
    </location>
</feature>
<dbReference type="PANTHER" id="PTHR45453">
    <property type="entry name" value="PHOSPHATE REGULON SENSOR PROTEIN PHOR"/>
    <property type="match status" value="1"/>
</dbReference>
<dbReference type="PANTHER" id="PTHR45453:SF1">
    <property type="entry name" value="PHOSPHATE REGULON SENSOR PROTEIN PHOR"/>
    <property type="match status" value="1"/>
</dbReference>
<keyword evidence="4" id="KW-0808">Transferase</keyword>
<comment type="catalytic activity">
    <reaction evidence="1">
        <text>ATP + protein L-histidine = ADP + protein N-phospho-L-histidine.</text>
        <dbReference type="EC" id="2.7.13.3"/>
    </reaction>
</comment>
<keyword evidence="5" id="KW-0418">Kinase</keyword>
<dbReference type="SMART" id="SM00388">
    <property type="entry name" value="HisKA"/>
    <property type="match status" value="1"/>
</dbReference>
<dbReference type="EMBL" id="CAFBLI010000090">
    <property type="protein sequence ID" value="CAB4873045.1"/>
    <property type="molecule type" value="Genomic_DNA"/>
</dbReference>
<dbReference type="EC" id="2.7.13.3" evidence="2"/>
<protein>
    <recommendedName>
        <fullName evidence="2">histidine kinase</fullName>
        <ecNumber evidence="2">2.7.13.3</ecNumber>
    </recommendedName>
</protein>
<dbReference type="EMBL" id="CAEZYJ010000161">
    <property type="protein sequence ID" value="CAB4726001.1"/>
    <property type="molecule type" value="Genomic_DNA"/>
</dbReference>
<reference evidence="9" key="1">
    <citation type="submission" date="2020-05" db="EMBL/GenBank/DDBJ databases">
        <authorList>
            <person name="Chiriac C."/>
            <person name="Salcher M."/>
            <person name="Ghai R."/>
            <person name="Kavagutti S V."/>
        </authorList>
    </citation>
    <scope>NUCLEOTIDE SEQUENCE</scope>
</reference>